<dbReference type="AlphaFoldDB" id="A0A9D4EJC3"/>
<dbReference type="Proteomes" id="UP000828390">
    <property type="component" value="Unassembled WGS sequence"/>
</dbReference>
<sequence>MKLFIMRSASLSCAVCRGGRERAAGLYKKLLMMCQTLKVRGIISEGARLKLVQSEKHVAHDRK</sequence>
<comment type="caution">
    <text evidence="1">The sequence shown here is derived from an EMBL/GenBank/DDBJ whole genome shotgun (WGS) entry which is preliminary data.</text>
</comment>
<reference evidence="1" key="1">
    <citation type="journal article" date="2019" name="bioRxiv">
        <title>The Genome of the Zebra Mussel, Dreissena polymorpha: A Resource for Invasive Species Research.</title>
        <authorList>
            <person name="McCartney M.A."/>
            <person name="Auch B."/>
            <person name="Kono T."/>
            <person name="Mallez S."/>
            <person name="Zhang Y."/>
            <person name="Obille A."/>
            <person name="Becker A."/>
            <person name="Abrahante J.E."/>
            <person name="Garbe J."/>
            <person name="Badalamenti J.P."/>
            <person name="Herman A."/>
            <person name="Mangelson H."/>
            <person name="Liachko I."/>
            <person name="Sullivan S."/>
            <person name="Sone E.D."/>
            <person name="Koren S."/>
            <person name="Silverstein K.A.T."/>
            <person name="Beckman K.B."/>
            <person name="Gohl D.M."/>
        </authorList>
    </citation>
    <scope>NUCLEOTIDE SEQUENCE</scope>
    <source>
        <strain evidence="1">Duluth1</strain>
        <tissue evidence="1">Whole animal</tissue>
    </source>
</reference>
<gene>
    <name evidence="1" type="ORF">DPMN_158171</name>
</gene>
<reference evidence="1" key="2">
    <citation type="submission" date="2020-11" db="EMBL/GenBank/DDBJ databases">
        <authorList>
            <person name="McCartney M.A."/>
            <person name="Auch B."/>
            <person name="Kono T."/>
            <person name="Mallez S."/>
            <person name="Becker A."/>
            <person name="Gohl D.M."/>
            <person name="Silverstein K.A.T."/>
            <person name="Koren S."/>
            <person name="Bechman K.B."/>
            <person name="Herman A."/>
            <person name="Abrahante J.E."/>
            <person name="Garbe J."/>
        </authorList>
    </citation>
    <scope>NUCLEOTIDE SEQUENCE</scope>
    <source>
        <strain evidence="1">Duluth1</strain>
        <tissue evidence="1">Whole animal</tissue>
    </source>
</reference>
<dbReference type="EMBL" id="JAIWYP010000008">
    <property type="protein sequence ID" value="KAH3780358.1"/>
    <property type="molecule type" value="Genomic_DNA"/>
</dbReference>
<name>A0A9D4EJC3_DREPO</name>
<keyword evidence="2" id="KW-1185">Reference proteome</keyword>
<organism evidence="1 2">
    <name type="scientific">Dreissena polymorpha</name>
    <name type="common">Zebra mussel</name>
    <name type="synonym">Mytilus polymorpha</name>
    <dbReference type="NCBI Taxonomy" id="45954"/>
    <lineage>
        <taxon>Eukaryota</taxon>
        <taxon>Metazoa</taxon>
        <taxon>Spiralia</taxon>
        <taxon>Lophotrochozoa</taxon>
        <taxon>Mollusca</taxon>
        <taxon>Bivalvia</taxon>
        <taxon>Autobranchia</taxon>
        <taxon>Heteroconchia</taxon>
        <taxon>Euheterodonta</taxon>
        <taxon>Imparidentia</taxon>
        <taxon>Neoheterodontei</taxon>
        <taxon>Myida</taxon>
        <taxon>Dreissenoidea</taxon>
        <taxon>Dreissenidae</taxon>
        <taxon>Dreissena</taxon>
    </lineage>
</organism>
<evidence type="ECO:0000313" key="1">
    <source>
        <dbReference type="EMBL" id="KAH3780358.1"/>
    </source>
</evidence>
<proteinExistence type="predicted"/>
<evidence type="ECO:0000313" key="2">
    <source>
        <dbReference type="Proteomes" id="UP000828390"/>
    </source>
</evidence>
<protein>
    <submittedName>
        <fullName evidence="1">Uncharacterized protein</fullName>
    </submittedName>
</protein>
<accession>A0A9D4EJC3</accession>